<dbReference type="GO" id="GO:0009314">
    <property type="term" value="P:response to radiation"/>
    <property type="evidence" value="ECO:0007669"/>
    <property type="project" value="TreeGrafter"/>
</dbReference>
<keyword evidence="4" id="KW-0227">DNA damage</keyword>
<dbReference type="GO" id="GO:0005657">
    <property type="term" value="C:replication fork"/>
    <property type="evidence" value="ECO:0007669"/>
    <property type="project" value="TreeGrafter"/>
</dbReference>
<dbReference type="SUPFAM" id="SSF56672">
    <property type="entry name" value="DNA/RNA polymerases"/>
    <property type="match status" value="1"/>
</dbReference>
<dbReference type="GO" id="GO:0042276">
    <property type="term" value="P:error-prone translesion synthesis"/>
    <property type="evidence" value="ECO:0007669"/>
    <property type="project" value="TreeGrafter"/>
</dbReference>
<dbReference type="InterPro" id="IPR001126">
    <property type="entry name" value="UmuC"/>
</dbReference>
<gene>
    <name evidence="8" type="ORF">A4U43_C03F8970</name>
</gene>
<evidence type="ECO:0000256" key="5">
    <source>
        <dbReference type="ARBA" id="ARBA00023204"/>
    </source>
</evidence>
<dbReference type="PANTHER" id="PTHR45873:SF1">
    <property type="entry name" value="DNA POLYMERASE ETA"/>
    <property type="match status" value="1"/>
</dbReference>
<dbReference type="Gene3D" id="3.30.70.270">
    <property type="match status" value="1"/>
</dbReference>
<evidence type="ECO:0000259" key="7">
    <source>
        <dbReference type="PROSITE" id="PS50173"/>
    </source>
</evidence>
<evidence type="ECO:0000256" key="4">
    <source>
        <dbReference type="ARBA" id="ARBA00022763"/>
    </source>
</evidence>
<keyword evidence="2" id="KW-0808">Transferase</keyword>
<evidence type="ECO:0000256" key="1">
    <source>
        <dbReference type="ARBA" id="ARBA00004123"/>
    </source>
</evidence>
<dbReference type="Proteomes" id="UP000243459">
    <property type="component" value="Chromosome 3"/>
</dbReference>
<accession>A0A5P1FAB8</accession>
<dbReference type="GO" id="GO:0003887">
    <property type="term" value="F:DNA-directed DNA polymerase activity"/>
    <property type="evidence" value="ECO:0007669"/>
    <property type="project" value="TreeGrafter"/>
</dbReference>
<feature type="non-terminal residue" evidence="8">
    <location>
        <position position="1"/>
    </location>
</feature>
<evidence type="ECO:0000313" key="8">
    <source>
        <dbReference type="EMBL" id="ONK74673.1"/>
    </source>
</evidence>
<dbReference type="Pfam" id="PF00817">
    <property type="entry name" value="IMS"/>
    <property type="match status" value="1"/>
</dbReference>
<keyword evidence="3" id="KW-0479">Metal-binding</keyword>
<dbReference type="GO" id="GO:0046872">
    <property type="term" value="F:metal ion binding"/>
    <property type="evidence" value="ECO:0007669"/>
    <property type="project" value="UniProtKB-KW"/>
</dbReference>
<name>A0A5P1FAB8_ASPOF</name>
<evidence type="ECO:0000313" key="9">
    <source>
        <dbReference type="Proteomes" id="UP000243459"/>
    </source>
</evidence>
<proteinExistence type="predicted"/>
<dbReference type="InterPro" id="IPR052230">
    <property type="entry name" value="DNA_polymerase_eta"/>
</dbReference>
<dbReference type="PANTHER" id="PTHR45873">
    <property type="entry name" value="DNA POLYMERASE ETA"/>
    <property type="match status" value="1"/>
</dbReference>
<dbReference type="PROSITE" id="PS50173">
    <property type="entry name" value="UMUC"/>
    <property type="match status" value="1"/>
</dbReference>
<dbReference type="AlphaFoldDB" id="A0A5P1FAB8"/>
<dbReference type="GO" id="GO:0006281">
    <property type="term" value="P:DNA repair"/>
    <property type="evidence" value="ECO:0007669"/>
    <property type="project" value="UniProtKB-KW"/>
</dbReference>
<keyword evidence="6" id="KW-0539">Nucleus</keyword>
<evidence type="ECO:0000256" key="3">
    <source>
        <dbReference type="ARBA" id="ARBA00022723"/>
    </source>
</evidence>
<protein>
    <recommendedName>
        <fullName evidence="7">UmuC domain-containing protein</fullName>
    </recommendedName>
</protein>
<dbReference type="GO" id="GO:0035861">
    <property type="term" value="C:site of double-strand break"/>
    <property type="evidence" value="ECO:0007669"/>
    <property type="project" value="TreeGrafter"/>
</dbReference>
<dbReference type="Gramene" id="ONK74673">
    <property type="protein sequence ID" value="ONK74673"/>
    <property type="gene ID" value="A4U43_C03F8970"/>
</dbReference>
<organism evidence="8 9">
    <name type="scientific">Asparagus officinalis</name>
    <name type="common">Garden asparagus</name>
    <dbReference type="NCBI Taxonomy" id="4686"/>
    <lineage>
        <taxon>Eukaryota</taxon>
        <taxon>Viridiplantae</taxon>
        <taxon>Streptophyta</taxon>
        <taxon>Embryophyta</taxon>
        <taxon>Tracheophyta</taxon>
        <taxon>Spermatophyta</taxon>
        <taxon>Magnoliopsida</taxon>
        <taxon>Liliopsida</taxon>
        <taxon>Asparagales</taxon>
        <taxon>Asparagaceae</taxon>
        <taxon>Asparagoideae</taxon>
        <taxon>Asparagus</taxon>
    </lineage>
</organism>
<comment type="subcellular location">
    <subcellularLocation>
        <location evidence="1">Nucleus</location>
    </subcellularLocation>
</comment>
<evidence type="ECO:0000256" key="6">
    <source>
        <dbReference type="ARBA" id="ARBA00023242"/>
    </source>
</evidence>
<sequence length="92" mass="10567">DEYERANKVREWFYQSDADHQDKLLACGAIRVAHLRMKVLEETKFTCSAGIQHNKMLARLASTMNKSAQQTVVPFSSVKNMLPTFPVKKIRI</sequence>
<keyword evidence="5" id="KW-0234">DNA repair</keyword>
<dbReference type="EMBL" id="CM007383">
    <property type="protein sequence ID" value="ONK74673.1"/>
    <property type="molecule type" value="Genomic_DNA"/>
</dbReference>
<dbReference type="GO" id="GO:0005634">
    <property type="term" value="C:nucleus"/>
    <property type="evidence" value="ECO:0007669"/>
    <property type="project" value="UniProtKB-SubCell"/>
</dbReference>
<feature type="domain" description="UmuC" evidence="7">
    <location>
        <begin position="34"/>
        <end position="90"/>
    </location>
</feature>
<dbReference type="InterPro" id="IPR043128">
    <property type="entry name" value="Rev_trsase/Diguanyl_cyclase"/>
</dbReference>
<keyword evidence="9" id="KW-1185">Reference proteome</keyword>
<dbReference type="InterPro" id="IPR043502">
    <property type="entry name" value="DNA/RNA_pol_sf"/>
</dbReference>
<evidence type="ECO:0000256" key="2">
    <source>
        <dbReference type="ARBA" id="ARBA00022679"/>
    </source>
</evidence>
<reference evidence="9" key="1">
    <citation type="journal article" date="2017" name="Nat. Commun.">
        <title>The asparagus genome sheds light on the origin and evolution of a young Y chromosome.</title>
        <authorList>
            <person name="Harkess A."/>
            <person name="Zhou J."/>
            <person name="Xu C."/>
            <person name="Bowers J.E."/>
            <person name="Van der Hulst R."/>
            <person name="Ayyampalayam S."/>
            <person name="Mercati F."/>
            <person name="Riccardi P."/>
            <person name="McKain M.R."/>
            <person name="Kakrana A."/>
            <person name="Tang H."/>
            <person name="Ray J."/>
            <person name="Groenendijk J."/>
            <person name="Arikit S."/>
            <person name="Mathioni S.M."/>
            <person name="Nakano M."/>
            <person name="Shan H."/>
            <person name="Telgmann-Rauber A."/>
            <person name="Kanno A."/>
            <person name="Yue Z."/>
            <person name="Chen H."/>
            <person name="Li W."/>
            <person name="Chen Y."/>
            <person name="Xu X."/>
            <person name="Zhang Y."/>
            <person name="Luo S."/>
            <person name="Chen H."/>
            <person name="Gao J."/>
            <person name="Mao Z."/>
            <person name="Pires J.C."/>
            <person name="Luo M."/>
            <person name="Kudrna D."/>
            <person name="Wing R.A."/>
            <person name="Meyers B.C."/>
            <person name="Yi K."/>
            <person name="Kong H."/>
            <person name="Lavrijsen P."/>
            <person name="Sunseri F."/>
            <person name="Falavigna A."/>
            <person name="Ye Y."/>
            <person name="Leebens-Mack J.H."/>
            <person name="Chen G."/>
        </authorList>
    </citation>
    <scope>NUCLEOTIDE SEQUENCE [LARGE SCALE GENOMIC DNA]</scope>
    <source>
        <strain evidence="9">cv. DH0086</strain>
    </source>
</reference>